<dbReference type="AlphaFoldDB" id="A0A3G9JA08"/>
<dbReference type="SMART" id="SM00382">
    <property type="entry name" value="AAA"/>
    <property type="match status" value="1"/>
</dbReference>
<dbReference type="EMBL" id="AP019309">
    <property type="protein sequence ID" value="BBH27900.1"/>
    <property type="molecule type" value="Genomic_DNA"/>
</dbReference>
<dbReference type="GO" id="GO:0016887">
    <property type="term" value="F:ATP hydrolysis activity"/>
    <property type="evidence" value="ECO:0007669"/>
    <property type="project" value="InterPro"/>
</dbReference>
<dbReference type="GO" id="GO:0022857">
    <property type="term" value="F:transmembrane transporter activity"/>
    <property type="evidence" value="ECO:0007669"/>
    <property type="project" value="UniProtKB-ARBA"/>
</dbReference>
<dbReference type="InterPro" id="IPR003593">
    <property type="entry name" value="AAA+_ATPase"/>
</dbReference>
<name>A0A3G9JA08_9FIRM</name>
<dbReference type="GO" id="GO:0098796">
    <property type="term" value="C:membrane protein complex"/>
    <property type="evidence" value="ECO:0007669"/>
    <property type="project" value="UniProtKB-ARBA"/>
</dbReference>
<evidence type="ECO:0000256" key="4">
    <source>
        <dbReference type="ARBA" id="ARBA00022840"/>
    </source>
</evidence>
<organism evidence="6 7">
    <name type="scientific">Intestinibaculum porci</name>
    <dbReference type="NCBI Taxonomy" id="2487118"/>
    <lineage>
        <taxon>Bacteria</taxon>
        <taxon>Bacillati</taxon>
        <taxon>Bacillota</taxon>
        <taxon>Erysipelotrichia</taxon>
        <taxon>Erysipelotrichales</taxon>
        <taxon>Erysipelotrichaceae</taxon>
        <taxon>Intestinibaculum</taxon>
    </lineage>
</organism>
<accession>A0A3G9JA08</accession>
<dbReference type="Gene3D" id="3.40.50.300">
    <property type="entry name" value="P-loop containing nucleotide triphosphate hydrolases"/>
    <property type="match status" value="1"/>
</dbReference>
<dbReference type="GO" id="GO:0005524">
    <property type="term" value="F:ATP binding"/>
    <property type="evidence" value="ECO:0007669"/>
    <property type="project" value="UniProtKB-KW"/>
</dbReference>
<dbReference type="SUPFAM" id="SSF52540">
    <property type="entry name" value="P-loop containing nucleoside triphosphate hydrolases"/>
    <property type="match status" value="1"/>
</dbReference>
<keyword evidence="4 6" id="KW-0067">ATP-binding</keyword>
<keyword evidence="3" id="KW-0547">Nucleotide-binding</keyword>
<evidence type="ECO:0000313" key="7">
    <source>
        <dbReference type="Proteomes" id="UP000268059"/>
    </source>
</evidence>
<dbReference type="Proteomes" id="UP000268059">
    <property type="component" value="Chromosome"/>
</dbReference>
<evidence type="ECO:0000259" key="5">
    <source>
        <dbReference type="PROSITE" id="PS50893"/>
    </source>
</evidence>
<protein>
    <submittedName>
        <fullName evidence="6">ABC transporter ATP-binding protein</fullName>
    </submittedName>
</protein>
<comment type="similarity">
    <text evidence="1">Belongs to the ABC transporter superfamily.</text>
</comment>
<dbReference type="Pfam" id="PF00005">
    <property type="entry name" value="ABC_tran"/>
    <property type="match status" value="1"/>
</dbReference>
<gene>
    <name evidence="6" type="ORF">SG0102_28340</name>
</gene>
<evidence type="ECO:0000313" key="6">
    <source>
        <dbReference type="EMBL" id="BBH27900.1"/>
    </source>
</evidence>
<feature type="domain" description="ABC transporter" evidence="5">
    <location>
        <begin position="6"/>
        <end position="232"/>
    </location>
</feature>
<reference evidence="6 7" key="1">
    <citation type="submission" date="2018-11" db="EMBL/GenBank/DDBJ databases">
        <title>Novel Erysipelotrichaceae bacterium isolated from small intestine of a swine.</title>
        <authorList>
            <person name="Kim J.S."/>
            <person name="Choe H."/>
            <person name="Lee Y.R."/>
            <person name="Kim K.M."/>
            <person name="Park D.S."/>
        </authorList>
    </citation>
    <scope>NUCLEOTIDE SEQUENCE [LARGE SCALE GENOMIC DNA]</scope>
    <source>
        <strain evidence="6 7">SG0102</strain>
    </source>
</reference>
<dbReference type="InterPro" id="IPR027417">
    <property type="entry name" value="P-loop_NTPase"/>
</dbReference>
<dbReference type="InterPro" id="IPR003439">
    <property type="entry name" value="ABC_transporter-like_ATP-bd"/>
</dbReference>
<dbReference type="PROSITE" id="PS50893">
    <property type="entry name" value="ABC_TRANSPORTER_2"/>
    <property type="match status" value="1"/>
</dbReference>
<dbReference type="OrthoDB" id="9802264at2"/>
<dbReference type="FunFam" id="3.40.50.300:FF:000032">
    <property type="entry name" value="Export ABC transporter ATP-binding protein"/>
    <property type="match status" value="1"/>
</dbReference>
<evidence type="ECO:0000256" key="3">
    <source>
        <dbReference type="ARBA" id="ARBA00022741"/>
    </source>
</evidence>
<dbReference type="PANTHER" id="PTHR42798">
    <property type="entry name" value="LIPOPROTEIN-RELEASING SYSTEM ATP-BINDING PROTEIN LOLD"/>
    <property type="match status" value="1"/>
</dbReference>
<proteinExistence type="inferred from homology"/>
<keyword evidence="7" id="KW-1185">Reference proteome</keyword>
<dbReference type="InterPro" id="IPR017911">
    <property type="entry name" value="MacB-like_ATP-bd"/>
</dbReference>
<evidence type="ECO:0000256" key="1">
    <source>
        <dbReference type="ARBA" id="ARBA00005417"/>
    </source>
</evidence>
<dbReference type="RefSeq" id="WP_125120580.1">
    <property type="nucleotide sequence ID" value="NZ_AP019309.1"/>
</dbReference>
<dbReference type="InterPro" id="IPR017871">
    <property type="entry name" value="ABC_transporter-like_CS"/>
</dbReference>
<evidence type="ECO:0000256" key="2">
    <source>
        <dbReference type="ARBA" id="ARBA00022448"/>
    </source>
</evidence>
<sequence length="232" mass="26253">MSEIILKIEGLKKYYGNNDNLVKAIDGINLTIEEGQFVSILGASGSGKTTLIELMSGILKPTSGEISINGKDITELEEPDLTIMRRENIGIVFQKFNLLNMLTGYENITLPCKISNKDIDKQYLNQIIKYLEIENQMQKYPIQMSGGQQQRVAIARALMTKPKIVLADEPTGSLDHKNSINTVKLLKKLNEEFKQTIIMITHNKFLTQYTNRIITIEDGKIVKDIKNEIINH</sequence>
<dbReference type="KEGG" id="ebm:SG0102_28340"/>
<dbReference type="InParanoid" id="A0A3G9JA08"/>
<dbReference type="PANTHER" id="PTHR42798:SF7">
    <property type="entry name" value="ALPHA-D-RIBOSE 1-METHYLPHOSPHONATE 5-TRIPHOSPHATE SYNTHASE SUBUNIT PHNL"/>
    <property type="match status" value="1"/>
</dbReference>
<dbReference type="PROSITE" id="PS00211">
    <property type="entry name" value="ABC_TRANSPORTER_1"/>
    <property type="match status" value="1"/>
</dbReference>
<keyword evidence="2" id="KW-0813">Transport</keyword>
<dbReference type="CDD" id="cd03255">
    <property type="entry name" value="ABC_MJ0796_LolCDE_FtsE"/>
    <property type="match status" value="1"/>
</dbReference>